<dbReference type="AlphaFoldDB" id="A0A2A9HFB8"/>
<feature type="transmembrane region" description="Helical" evidence="7">
    <location>
        <begin position="116"/>
        <end position="135"/>
    </location>
</feature>
<feature type="transmembrane region" description="Helical" evidence="7">
    <location>
        <begin position="32"/>
        <end position="49"/>
    </location>
</feature>
<dbReference type="Gene3D" id="3.40.50.720">
    <property type="entry name" value="NAD(P)-binding Rossmann-like Domain"/>
    <property type="match status" value="1"/>
</dbReference>
<evidence type="ECO:0000256" key="6">
    <source>
        <dbReference type="ARBA" id="ARBA00023136"/>
    </source>
</evidence>
<feature type="domain" description="RCK N-terminal" evidence="8">
    <location>
        <begin position="410"/>
        <end position="527"/>
    </location>
</feature>
<dbReference type="Proteomes" id="UP000223071">
    <property type="component" value="Unassembled WGS sequence"/>
</dbReference>
<sequence>MEDFSLITSIAIALGLAAVGGFAARLVRLSPIVGYLAAGLLISPATPGYKADSAAIQQLANIGVIFLMFGVGLHFNLRDLLSVRTIAIPGALIQVFAATAVGTGIGLAFGLPWREALVLGLAISIASTVILIRTLEDQGLMGTIHARVVIGWLIAQDIITVIVLAMLPSLGHGDNGPLWQNVLLALGRGAVFVVIMLVIGARLLPRLLSLVARTGSRELFVLAFVAAALGIAASAAAFGLSIALGAFIAGVAVSETETSHQVAADVVPLRDAFAVLFFVSVGILLDPDVVRANKLLFLAILLSVLFVNAAIAFVTAAAFPFSGRTALVVGAGLAQLGEFTFIVGSEGMREGLMTEETYAIILAVAAISIILNPIAFRTLDPIEAVLRRLGPVWRFIDRQGEIPQPQVPRSDHVVVIGYGRVGELTGHALSQLGIPFAVVEINLERARALNAAGIPTIWGDAGTREVLERTGIEHARSVVITVPEESAAFVATAAARALNPAVPIIVRARAGGEIRPLCELGANEVIVPEYEGGLEIMRQTLVYLGFDPQEALHLSNAVRDIHYQAEAFDHPI</sequence>
<feature type="transmembrane region" description="Helical" evidence="7">
    <location>
        <begin position="272"/>
        <end position="289"/>
    </location>
</feature>
<evidence type="ECO:0000256" key="3">
    <source>
        <dbReference type="ARBA" id="ARBA00022448"/>
    </source>
</evidence>
<feature type="transmembrane region" description="Helical" evidence="7">
    <location>
        <begin position="357"/>
        <end position="376"/>
    </location>
</feature>
<comment type="subcellular location">
    <subcellularLocation>
        <location evidence="1">Membrane</location>
        <topology evidence="1">Multi-pass membrane protein</topology>
    </subcellularLocation>
</comment>
<dbReference type="SUPFAM" id="SSF51735">
    <property type="entry name" value="NAD(P)-binding Rossmann-fold domains"/>
    <property type="match status" value="1"/>
</dbReference>
<dbReference type="GO" id="GO:1902600">
    <property type="term" value="P:proton transmembrane transport"/>
    <property type="evidence" value="ECO:0007669"/>
    <property type="project" value="InterPro"/>
</dbReference>
<accession>A0A2A9HFB8</accession>
<proteinExistence type="inferred from homology"/>
<dbReference type="PROSITE" id="PS51201">
    <property type="entry name" value="RCK_N"/>
    <property type="match status" value="1"/>
</dbReference>
<keyword evidence="3" id="KW-0813">Transport</keyword>
<keyword evidence="5 7" id="KW-1133">Transmembrane helix</keyword>
<dbReference type="EMBL" id="PDJQ01000001">
    <property type="protein sequence ID" value="PFG73705.1"/>
    <property type="molecule type" value="Genomic_DNA"/>
</dbReference>
<keyword evidence="10" id="KW-1185">Reference proteome</keyword>
<feature type="transmembrane region" description="Helical" evidence="7">
    <location>
        <begin position="147"/>
        <end position="167"/>
    </location>
</feature>
<comment type="caution">
    <text evidence="9">The sequence shown here is derived from an EMBL/GenBank/DDBJ whole genome shotgun (WGS) entry which is preliminary data.</text>
</comment>
<dbReference type="InterPro" id="IPR036291">
    <property type="entry name" value="NAD(P)-bd_dom_sf"/>
</dbReference>
<evidence type="ECO:0000256" key="5">
    <source>
        <dbReference type="ARBA" id="ARBA00022989"/>
    </source>
</evidence>
<feature type="transmembrane region" description="Helical" evidence="7">
    <location>
        <begin position="219"/>
        <end position="252"/>
    </location>
</feature>
<dbReference type="GO" id="GO:0015297">
    <property type="term" value="F:antiporter activity"/>
    <property type="evidence" value="ECO:0007669"/>
    <property type="project" value="InterPro"/>
</dbReference>
<dbReference type="Pfam" id="PF02254">
    <property type="entry name" value="TrkA_N"/>
    <property type="match status" value="1"/>
</dbReference>
<protein>
    <submittedName>
        <fullName evidence="9">Kef-type potassium/proton antiporter (CPA2 family)</fullName>
    </submittedName>
</protein>
<dbReference type="InterPro" id="IPR006153">
    <property type="entry name" value="Cation/H_exchanger_TM"/>
</dbReference>
<dbReference type="GO" id="GO:0006813">
    <property type="term" value="P:potassium ion transport"/>
    <property type="evidence" value="ECO:0007669"/>
    <property type="project" value="InterPro"/>
</dbReference>
<feature type="transmembrane region" description="Helical" evidence="7">
    <location>
        <begin position="6"/>
        <end position="27"/>
    </location>
</feature>
<gene>
    <name evidence="9" type="ORF">A9A59_0908</name>
</gene>
<feature type="transmembrane region" description="Helical" evidence="7">
    <location>
        <begin position="296"/>
        <end position="319"/>
    </location>
</feature>
<dbReference type="InterPro" id="IPR003148">
    <property type="entry name" value="RCK_N"/>
</dbReference>
<organism evidence="9 10">
    <name type="scientific">Tepidiforma thermophila (strain KCTC 52669 / CGMCC 1.13589 / G233)</name>
    <dbReference type="NCBI Taxonomy" id="2761530"/>
    <lineage>
        <taxon>Bacteria</taxon>
        <taxon>Bacillati</taxon>
        <taxon>Chloroflexota</taxon>
        <taxon>Tepidiformia</taxon>
        <taxon>Tepidiformales</taxon>
        <taxon>Tepidiformaceae</taxon>
        <taxon>Tepidiforma</taxon>
    </lineage>
</organism>
<dbReference type="RefSeq" id="WP_098503149.1">
    <property type="nucleotide sequence ID" value="NZ_PDJQ01000001.1"/>
</dbReference>
<reference evidence="9 10" key="1">
    <citation type="submission" date="2017-09" db="EMBL/GenBank/DDBJ databases">
        <title>Sequencing the genomes of two abundant thermophiles in Great Basin hot springs: Thermocrinis jamiesonii and novel Chloroflexi Thermoflexus hugenholtzii.</title>
        <authorList>
            <person name="Hedlund B."/>
        </authorList>
    </citation>
    <scope>NUCLEOTIDE SEQUENCE [LARGE SCALE GENOMIC DNA]</scope>
    <source>
        <strain evidence="9 10">G233</strain>
    </source>
</reference>
<evidence type="ECO:0000313" key="9">
    <source>
        <dbReference type="EMBL" id="PFG73705.1"/>
    </source>
</evidence>
<name>A0A2A9HFB8_TEPT2</name>
<dbReference type="PANTHER" id="PTHR42751">
    <property type="entry name" value="SODIUM/HYDROGEN EXCHANGER FAMILY/TRKA DOMAIN PROTEIN"/>
    <property type="match status" value="1"/>
</dbReference>
<evidence type="ECO:0000313" key="10">
    <source>
        <dbReference type="Proteomes" id="UP000223071"/>
    </source>
</evidence>
<keyword evidence="6 7" id="KW-0472">Membrane</keyword>
<dbReference type="PANTHER" id="PTHR42751:SF1">
    <property type="entry name" value="CATION_PROTON ANTIPORTER YBAL-RELATED"/>
    <property type="match status" value="1"/>
</dbReference>
<evidence type="ECO:0000256" key="2">
    <source>
        <dbReference type="ARBA" id="ARBA00005551"/>
    </source>
</evidence>
<keyword evidence="4 7" id="KW-0812">Transmembrane</keyword>
<feature type="transmembrane region" description="Helical" evidence="7">
    <location>
        <begin position="325"/>
        <end position="345"/>
    </location>
</feature>
<dbReference type="Gene3D" id="1.20.1530.20">
    <property type="match status" value="1"/>
</dbReference>
<dbReference type="GO" id="GO:0016020">
    <property type="term" value="C:membrane"/>
    <property type="evidence" value="ECO:0007669"/>
    <property type="project" value="UniProtKB-SubCell"/>
</dbReference>
<dbReference type="InterPro" id="IPR038770">
    <property type="entry name" value="Na+/solute_symporter_sf"/>
</dbReference>
<evidence type="ECO:0000256" key="4">
    <source>
        <dbReference type="ARBA" id="ARBA00022692"/>
    </source>
</evidence>
<feature type="transmembrane region" description="Helical" evidence="7">
    <location>
        <begin position="87"/>
        <end position="110"/>
    </location>
</feature>
<evidence type="ECO:0000259" key="8">
    <source>
        <dbReference type="PROSITE" id="PS51201"/>
    </source>
</evidence>
<evidence type="ECO:0000256" key="7">
    <source>
        <dbReference type="SAM" id="Phobius"/>
    </source>
</evidence>
<evidence type="ECO:0000256" key="1">
    <source>
        <dbReference type="ARBA" id="ARBA00004141"/>
    </source>
</evidence>
<dbReference type="Pfam" id="PF00999">
    <property type="entry name" value="Na_H_Exchanger"/>
    <property type="match status" value="1"/>
</dbReference>
<comment type="similarity">
    <text evidence="2">Belongs to the monovalent cation:proton antiporter 2 (CPA2) transporter (TC 2.A.37) family.</text>
</comment>
<feature type="transmembrane region" description="Helical" evidence="7">
    <location>
        <begin position="55"/>
        <end position="75"/>
    </location>
</feature>